<dbReference type="OrthoDB" id="408631at2759"/>
<protein>
    <recommendedName>
        <fullName evidence="5">Carboxylic ester hydrolase</fullName>
        <ecNumber evidence="5">3.1.1.-</ecNumber>
    </recommendedName>
</protein>
<feature type="domain" description="Carboxylesterase type B" evidence="6">
    <location>
        <begin position="2"/>
        <end position="366"/>
    </location>
</feature>
<dbReference type="GO" id="GO:0019695">
    <property type="term" value="P:choline metabolic process"/>
    <property type="evidence" value="ECO:0007669"/>
    <property type="project" value="TreeGrafter"/>
</dbReference>
<dbReference type="AlphaFoldDB" id="A0A7R9QBA9"/>
<keyword evidence="2" id="KW-0719">Serine esterase</keyword>
<evidence type="ECO:0000256" key="1">
    <source>
        <dbReference type="ARBA" id="ARBA00005964"/>
    </source>
</evidence>
<dbReference type="PROSITE" id="PS00122">
    <property type="entry name" value="CARBOXYLESTERASE_B_1"/>
    <property type="match status" value="1"/>
</dbReference>
<dbReference type="PANTHER" id="PTHR43918">
    <property type="entry name" value="ACETYLCHOLINESTERASE"/>
    <property type="match status" value="1"/>
</dbReference>
<dbReference type="EC" id="3.1.1.-" evidence="5"/>
<name>A0A7R9QBA9_9ACAR</name>
<feature type="non-terminal residue" evidence="7">
    <location>
        <position position="400"/>
    </location>
</feature>
<dbReference type="InterPro" id="IPR050654">
    <property type="entry name" value="AChE-related_enzymes"/>
</dbReference>
<dbReference type="GO" id="GO:0006581">
    <property type="term" value="P:acetylcholine catabolic process"/>
    <property type="evidence" value="ECO:0007669"/>
    <property type="project" value="TreeGrafter"/>
</dbReference>
<organism evidence="7">
    <name type="scientific">Oppiella nova</name>
    <dbReference type="NCBI Taxonomy" id="334625"/>
    <lineage>
        <taxon>Eukaryota</taxon>
        <taxon>Metazoa</taxon>
        <taxon>Ecdysozoa</taxon>
        <taxon>Arthropoda</taxon>
        <taxon>Chelicerata</taxon>
        <taxon>Arachnida</taxon>
        <taxon>Acari</taxon>
        <taxon>Acariformes</taxon>
        <taxon>Sarcoptiformes</taxon>
        <taxon>Oribatida</taxon>
        <taxon>Brachypylina</taxon>
        <taxon>Oppioidea</taxon>
        <taxon>Oppiidae</taxon>
        <taxon>Oppiella</taxon>
    </lineage>
</organism>
<dbReference type="GO" id="GO:0005615">
    <property type="term" value="C:extracellular space"/>
    <property type="evidence" value="ECO:0007669"/>
    <property type="project" value="TreeGrafter"/>
</dbReference>
<reference evidence="7" key="1">
    <citation type="submission" date="2020-11" db="EMBL/GenBank/DDBJ databases">
        <authorList>
            <person name="Tran Van P."/>
        </authorList>
    </citation>
    <scope>NUCLEOTIDE SEQUENCE</scope>
</reference>
<dbReference type="PANTHER" id="PTHR43918:SF4">
    <property type="entry name" value="CARBOXYLIC ESTER HYDROLASE"/>
    <property type="match status" value="1"/>
</dbReference>
<comment type="similarity">
    <text evidence="1 5">Belongs to the type-B carboxylesterase/lipase family.</text>
</comment>
<evidence type="ECO:0000313" key="8">
    <source>
        <dbReference type="Proteomes" id="UP000728032"/>
    </source>
</evidence>
<dbReference type="InterPro" id="IPR029058">
    <property type="entry name" value="AB_hydrolase_fold"/>
</dbReference>
<evidence type="ECO:0000256" key="3">
    <source>
        <dbReference type="ARBA" id="ARBA00022801"/>
    </source>
</evidence>
<feature type="non-terminal residue" evidence="7">
    <location>
        <position position="1"/>
    </location>
</feature>
<sequence length="400" mass="45164">SLAAHDVVVVTTNYRLGVFGFLYGGEDTAPGNVGLFDQQMALKWVRDNIHAFGGDRDQITIFGESAGSVSVSTHILSPQSKGLFKRAIMESGALMFNRDRPPVGSDEGLFNAKKFAKLLNCTESNPKWLDCLRGVSAQALIDVNPGYTVENPVFGTEFLPLNTRQAFDSYHYNRDIDVMAGLTQNEGPWVALFFYNQTHDPHFDLDTLKALVTMLSETFHNINVDKVLEYYTKNIDTKNPDALKKAFFEFDGDIQIKCPTYHFIKQFAKGLNTSADDGNGVYLYEWTYQSMNFEKSSGCRSSVEGICHMAELEFVFGDYVRAPTPLTTKLDIEFSLETIKIWTDFAKYGTPNASTLWPKVTIDRQTDSLANVKDMNPNNMTNILMNPFENPCDLFWKQYF</sequence>
<gene>
    <name evidence="7" type="ORF">ONB1V03_LOCUS2074</name>
</gene>
<accession>A0A7R9QBA9</accession>
<keyword evidence="8" id="KW-1185">Reference proteome</keyword>
<dbReference type="Pfam" id="PF00135">
    <property type="entry name" value="COesterase"/>
    <property type="match status" value="1"/>
</dbReference>
<dbReference type="InterPro" id="IPR002018">
    <property type="entry name" value="CarbesteraseB"/>
</dbReference>
<dbReference type="EMBL" id="OC915273">
    <property type="protein sequence ID" value="CAD7639593.1"/>
    <property type="molecule type" value="Genomic_DNA"/>
</dbReference>
<evidence type="ECO:0000256" key="4">
    <source>
        <dbReference type="ARBA" id="ARBA00023180"/>
    </source>
</evidence>
<dbReference type="Proteomes" id="UP000728032">
    <property type="component" value="Unassembled WGS sequence"/>
</dbReference>
<evidence type="ECO:0000259" key="6">
    <source>
        <dbReference type="Pfam" id="PF00135"/>
    </source>
</evidence>
<proteinExistence type="inferred from homology"/>
<dbReference type="InterPro" id="IPR019826">
    <property type="entry name" value="Carboxylesterase_B_AS"/>
</dbReference>
<dbReference type="SUPFAM" id="SSF53474">
    <property type="entry name" value="alpha/beta-Hydrolases"/>
    <property type="match status" value="1"/>
</dbReference>
<keyword evidence="4" id="KW-0325">Glycoprotein</keyword>
<dbReference type="EMBL" id="CAJPVJ010000448">
    <property type="protein sequence ID" value="CAG2162481.1"/>
    <property type="molecule type" value="Genomic_DNA"/>
</dbReference>
<dbReference type="GO" id="GO:0003990">
    <property type="term" value="F:acetylcholinesterase activity"/>
    <property type="evidence" value="ECO:0007669"/>
    <property type="project" value="TreeGrafter"/>
</dbReference>
<keyword evidence="3 5" id="KW-0378">Hydrolase</keyword>
<dbReference type="Gene3D" id="3.40.50.1820">
    <property type="entry name" value="alpha/beta hydrolase"/>
    <property type="match status" value="1"/>
</dbReference>
<dbReference type="GO" id="GO:0005886">
    <property type="term" value="C:plasma membrane"/>
    <property type="evidence" value="ECO:0007669"/>
    <property type="project" value="TreeGrafter"/>
</dbReference>
<evidence type="ECO:0000313" key="7">
    <source>
        <dbReference type="EMBL" id="CAD7639593.1"/>
    </source>
</evidence>
<evidence type="ECO:0000256" key="5">
    <source>
        <dbReference type="RuleBase" id="RU361235"/>
    </source>
</evidence>
<evidence type="ECO:0000256" key="2">
    <source>
        <dbReference type="ARBA" id="ARBA00022487"/>
    </source>
</evidence>